<evidence type="ECO:0000313" key="2">
    <source>
        <dbReference type="Proteomes" id="UP001348369"/>
    </source>
</evidence>
<name>A0ACD4ZFY1_9ACTN</name>
<organism evidence="1 2">
    <name type="scientific">Streptomyces scopuliridis</name>
    <dbReference type="NCBI Taxonomy" id="452529"/>
    <lineage>
        <taxon>Bacteria</taxon>
        <taxon>Bacillati</taxon>
        <taxon>Actinomycetota</taxon>
        <taxon>Actinomycetes</taxon>
        <taxon>Kitasatosporales</taxon>
        <taxon>Streptomycetaceae</taxon>
        <taxon>Streptomyces</taxon>
    </lineage>
</organism>
<dbReference type="EMBL" id="CP109109">
    <property type="protein sequence ID" value="WSB97370.1"/>
    <property type="molecule type" value="Genomic_DNA"/>
</dbReference>
<keyword evidence="1" id="KW-0808">Transferase</keyword>
<dbReference type="EC" id="2.6.1.19" evidence="1"/>
<accession>A0ACD4ZFY1</accession>
<keyword evidence="1" id="KW-0032">Aminotransferase</keyword>
<reference evidence="1" key="1">
    <citation type="submission" date="2022-10" db="EMBL/GenBank/DDBJ databases">
        <title>The complete genomes of actinobacterial strains from the NBC collection.</title>
        <authorList>
            <person name="Joergensen T.S."/>
            <person name="Alvarez Arevalo M."/>
            <person name="Sterndorff E.B."/>
            <person name="Faurdal D."/>
            <person name="Vuksanovic O."/>
            <person name="Mourched A.-S."/>
            <person name="Charusanti P."/>
            <person name="Shaw S."/>
            <person name="Blin K."/>
            <person name="Weber T."/>
        </authorList>
    </citation>
    <scope>NUCLEOTIDE SEQUENCE</scope>
    <source>
        <strain evidence="1">NBC 01771</strain>
    </source>
</reference>
<evidence type="ECO:0000313" key="1">
    <source>
        <dbReference type="EMBL" id="WSB97370.1"/>
    </source>
</evidence>
<dbReference type="Proteomes" id="UP001348369">
    <property type="component" value="Chromosome"/>
</dbReference>
<proteinExistence type="predicted"/>
<gene>
    <name evidence="1" type="primary">gabT</name>
    <name evidence="1" type="ORF">OG835_10325</name>
</gene>
<sequence length="444" mass="46619">MTAIPQERRLVTAVPGPKSQELQVRRTAAVAGGVGSVLPVFAARAGGGILEDVDGNRLIDFGSGIAVTSVGASAEAVVRRASAQLADFTHTCFMVTPYEGYVEVCERLAELTPGDHAKKSALFNSGAEAVENAVKIARSYTKRQAVVVFDHGYHGRTNLTMALTSKNMPYKNGFGPFAPEIYRVPVAYGYRWPTGPENCGPEASAQVIDQISKQIGADNVAAIIIEPLLGEGGFIEPAKGFLPALAKFAKDNGIVFVADEIQSGFCRTGQWFACEDEGVVPDLITTAKGIAGGLPLAAVTGRAEIMDAAHAGGLGGTYGGNPVACAAALGAIETMRELDLVAKARRIETVMKGRLSALREKYDLIGDVRGRGAMIAIELVKDRETKEPAPEATAALAKACHAAGLLVLTCGTYGNVLRFLPPLVIGEDLLNEGLDIIEQALATV</sequence>
<protein>
    <submittedName>
        <fullName evidence="1">4-aminobutyrate--2-oxoglutarate transaminase</fullName>
        <ecNumber evidence="1">2.6.1.19</ecNumber>
    </submittedName>
</protein>
<keyword evidence="2" id="KW-1185">Reference proteome</keyword>